<dbReference type="Proteomes" id="UP000000879">
    <property type="component" value="Segment"/>
</dbReference>
<keyword evidence="3" id="KW-1185">Reference proteome</keyword>
<name>Q9T0X8_9CAUD</name>
<dbReference type="KEGG" id="vg:951707"/>
<reference evidence="2 3" key="6">
    <citation type="journal article" date="2002" name="J. Bacteriol.">
        <title>The dilemma of phage taxonomy illustrated by comparative genomics of Sfi21-like Siphoviridae in lactic acid bacteria.</title>
        <authorList>
            <person name="Proux C."/>
            <person name="van Sinderen D."/>
            <person name="Suarez J."/>
            <person name="Garcia P."/>
            <person name="Ladero V."/>
            <person name="Fitzgerald G.F."/>
            <person name="Desiere F."/>
            <person name="Brussow H."/>
        </authorList>
    </citation>
    <scope>NUCLEOTIDE SEQUENCE</scope>
</reference>
<proteinExistence type="predicted"/>
<evidence type="ECO:0000256" key="1">
    <source>
        <dbReference type="SAM" id="MobiDB-lite"/>
    </source>
</evidence>
<reference evidence="2 3" key="5">
    <citation type="journal article" date="2000" name="Virology">
        <title>Characterization of the DNA replication module of bacteriophage A2 and use of its origin of replication as a defense against infection during milk fermentation by Lactobacillus casei.</title>
        <authorList>
            <person name="Moscoso M."/>
            <person name="Suarez J.E."/>
        </authorList>
    </citation>
    <scope>NUCLEOTIDE SEQUENCE [LARGE SCALE GENOMIC DNA]</scope>
</reference>
<reference evidence="2 3" key="2">
    <citation type="journal article" date="1998" name="J. Bacteriol.">
        <title>Identification of the repressor-encoding gene of the Lactobacillus bacteriophage A2.</title>
        <authorList>
            <person name="Ladero V."/>
            <person name="Garcia P."/>
            <person name="Bascaran V."/>
            <person name="Herrero M."/>
            <person name="Alvarez M."/>
            <person name="Suarez J.E."/>
        </authorList>
    </citation>
    <scope>NUCLEOTIDE SEQUENCE [LARGE SCALE GENOMIC DNA]</scope>
</reference>
<reference evidence="2 3" key="3">
    <citation type="journal article" date="1998" name="Virology">
        <title>The site-specific recombination system of the Lactobacillus species bacteriophage A2 integrates in gram-positive and gram-negative bacteria.</title>
        <authorList>
            <person name="Alvarez M.A."/>
            <person name="Herrero M."/>
            <person name="Suarez J.E."/>
        </authorList>
    </citation>
    <scope>NUCLEOTIDE SEQUENCE [LARGE SCALE GENOMIC DNA]</scope>
</reference>
<reference evidence="2 3" key="1">
    <citation type="journal article" date="1997" name="Mol. Microbiol.">
        <title>Molecular analysis of the cos region of the Lactobacillus casei bacteriophage A2. Gene product 3, gp3, specifically binds to its downstream cos region.</title>
        <authorList>
            <person name="Garcia P."/>
            <person name="Alonso J.C."/>
            <person name="Suarez J.E."/>
        </authorList>
    </citation>
    <scope>NUCLEOTIDE SEQUENCE [LARGE SCALE GENOMIC DNA]</scope>
</reference>
<protein>
    <submittedName>
        <fullName evidence="2">Uncharacterized protein</fullName>
    </submittedName>
</protein>
<evidence type="ECO:0000313" key="2">
    <source>
        <dbReference type="EMBL" id="CAB63675.1"/>
    </source>
</evidence>
<sequence>MAGPNRLSPSRRSVDFNRSQKRKRPSSTRTKTFCRIYSAVSGNLRRMQIGRRCCKAIGG</sequence>
<organism evidence="2 3">
    <name type="scientific">Lactobacillus phage A2</name>
    <dbReference type="NCBI Taxonomy" id="51369"/>
    <lineage>
        <taxon>Viruses</taxon>
        <taxon>Duplodnaviria</taxon>
        <taxon>Heunggongvirae</taxon>
        <taxon>Uroviricota</taxon>
        <taxon>Caudoviricetes</taxon>
        <taxon>Ashduovirus</taxon>
        <taxon>Ashduovirus A2</taxon>
    </lineage>
</organism>
<reference evidence="2 3" key="4">
    <citation type="journal article" date="1999" name="J. Virol.">
        <title>Cooperative interaction of CI protein regulates lysogeny of Lactobacillus casei by bacteriophage A2.</title>
        <authorList>
            <person name="Garcia P."/>
            <person name="Ladero V."/>
            <person name="Alonso J.C."/>
            <person name="Suarez J.E."/>
        </authorList>
    </citation>
    <scope>NUCLEOTIDE SEQUENCE [LARGE SCALE GENOMIC DNA]</scope>
</reference>
<feature type="region of interest" description="Disordered" evidence="1">
    <location>
        <begin position="1"/>
        <end position="30"/>
    </location>
</feature>
<accession>Q9T0X8</accession>
<evidence type="ECO:0000313" key="3">
    <source>
        <dbReference type="Proteomes" id="UP000000879"/>
    </source>
</evidence>
<dbReference type="RefSeq" id="NP_680520.1">
    <property type="nucleotide sequence ID" value="NC_004112.1"/>
</dbReference>
<dbReference type="EMBL" id="AJ251789">
    <property type="protein sequence ID" value="CAB63675.1"/>
    <property type="molecule type" value="Genomic_DNA"/>
</dbReference>
<dbReference type="GeneID" id="951707"/>